<dbReference type="FunFam" id="1.10.510.10:FF:000060">
    <property type="entry name" value="G-type lectin S-receptor-like serine/threonine-protein kinase"/>
    <property type="match status" value="1"/>
</dbReference>
<proteinExistence type="inferred from homology"/>
<dbReference type="Pfam" id="PF08276">
    <property type="entry name" value="PAN_2"/>
    <property type="match status" value="1"/>
</dbReference>
<evidence type="ECO:0000259" key="21">
    <source>
        <dbReference type="PROSITE" id="PS50948"/>
    </source>
</evidence>
<evidence type="ECO:0000256" key="15">
    <source>
        <dbReference type="PROSITE-ProRule" id="PRU10141"/>
    </source>
</evidence>
<keyword evidence="9" id="KW-1015">Disulfide bond</keyword>
<comment type="catalytic activity">
    <reaction evidence="11 13">
        <text>L-threonyl-[protein] + ATP = O-phospho-L-threonyl-[protein] + ADP + H(+)</text>
        <dbReference type="Rhea" id="RHEA:46608"/>
        <dbReference type="Rhea" id="RHEA-COMP:11060"/>
        <dbReference type="Rhea" id="RHEA-COMP:11605"/>
        <dbReference type="ChEBI" id="CHEBI:15378"/>
        <dbReference type="ChEBI" id="CHEBI:30013"/>
        <dbReference type="ChEBI" id="CHEBI:30616"/>
        <dbReference type="ChEBI" id="CHEBI:61977"/>
        <dbReference type="ChEBI" id="CHEBI:456216"/>
        <dbReference type="EC" id="2.7.11.1"/>
    </reaction>
</comment>
<keyword evidence="4 13" id="KW-0808">Transferase</keyword>
<dbReference type="FunFam" id="3.30.200.20:FF:000466">
    <property type="entry name" value="Putative LRR receptor-like serine/threonine-protein kinase"/>
    <property type="match status" value="1"/>
</dbReference>
<evidence type="ECO:0000259" key="18">
    <source>
        <dbReference type="PROSITE" id="PS50011"/>
    </source>
</evidence>
<dbReference type="PROSITE" id="PS00108">
    <property type="entry name" value="PROTEIN_KINASE_ST"/>
    <property type="match status" value="1"/>
</dbReference>
<keyword evidence="16" id="KW-0472">Membrane</keyword>
<gene>
    <name evidence="22" type="primary">SD18_3</name>
    <name evidence="22" type="ORF">A4A49_38521</name>
</gene>
<dbReference type="InterPro" id="IPR024171">
    <property type="entry name" value="SRK-like_kinase"/>
</dbReference>
<dbReference type="PROSITE" id="PS50026">
    <property type="entry name" value="EGF_3"/>
    <property type="match status" value="1"/>
</dbReference>
<evidence type="ECO:0000259" key="20">
    <source>
        <dbReference type="PROSITE" id="PS50927"/>
    </source>
</evidence>
<evidence type="ECO:0000256" key="3">
    <source>
        <dbReference type="ARBA" id="ARBA00022527"/>
    </source>
</evidence>
<dbReference type="CDD" id="cd14066">
    <property type="entry name" value="STKc_IRAK"/>
    <property type="match status" value="1"/>
</dbReference>
<keyword evidence="8 13" id="KW-0067">ATP-binding</keyword>
<feature type="domain" description="Protein kinase" evidence="18">
    <location>
        <begin position="512"/>
        <end position="801"/>
    </location>
</feature>
<dbReference type="SMART" id="SM00220">
    <property type="entry name" value="S_TKc"/>
    <property type="match status" value="1"/>
</dbReference>
<dbReference type="InterPro" id="IPR000858">
    <property type="entry name" value="S_locus_glycoprot_dom"/>
</dbReference>
<dbReference type="InterPro" id="IPR011009">
    <property type="entry name" value="Kinase-like_dom_sf"/>
</dbReference>
<dbReference type="GO" id="GO:0005886">
    <property type="term" value="C:plasma membrane"/>
    <property type="evidence" value="ECO:0007669"/>
    <property type="project" value="UniProtKB-SubCell"/>
</dbReference>
<evidence type="ECO:0000256" key="16">
    <source>
        <dbReference type="SAM" id="Phobius"/>
    </source>
</evidence>
<evidence type="ECO:0000313" key="23">
    <source>
        <dbReference type="Proteomes" id="UP000187609"/>
    </source>
</evidence>
<sequence>MAAILSWLFTICLLHISITLYANCVAASDTLIPYQVLRDGETLVSPNQRFEMGFFGSTTPFRHTRYLGLWYKGIESGIVWVGNRLNPLGHGARLVFDVQGFILLQDDTGKKVPIYTPKQIVLLPVLQLLDAGNLVFRDSSNLLAGEYLWQSFDYPVDTLLPGMKLGWDPKTDLNRAMNSWRTSDDPAPGDYLFRLESGDSGQSLQLVLERKQQRVSRWGPWDGQIFSGGDALMDDLVLRPVFNSNSGAFYVTLEAKNDRRLKLSLNPEGKIQFLKWTNATGWIQVKVLNKDICDQYRTCGPYGVCFVENPSCRCPDGFTAASPDAWDKMDYTNGCRRMTPLNYTDKDVFVKNTGLKLPDNATYWGMFSPEECGEKCLNERSCMAYTSININGNGNKCFVWLGDLLDMRRSEKAGNDIYIRMTHGKLEAAVAPGKKKRKRKMKTKWIICVSLTSMLALLILSLHNQVRRHATKTDVLDEPEINQPGNSVEALLQGADVIAYDYSALSAATNDFSLSNKIGHGGFGNVYKGVLDTGEEIAVKKQEVTSRQERGDKEFENEVKLIAKLQHRNLTKLMGYCIHGNEKFLVYEFMVNNSLDKVIFDSARRGTVTWPMRFNILKGIAKGLVYLHHDSRLTVIHRDLKASNVLLDREMTPKISDFGLSRAFEDDVEEKTQYLVGTRGYMPPEYLEDGHYSTKSDVFSFGILALEIVSGQKNWGYQHPVHDICLVGYAWKIWNEGKAVELLDPMIEQSGDRNEVLQCILVGLLCCQRRVQDRPSIVQVVSILEQNETSRLNCVPVEPYIPREWSNSSRSRNSVNGVTITELTARS</sequence>
<feature type="chain" id="PRO_5012566163" description="Receptor-like serine/threonine-protein kinase" evidence="17">
    <location>
        <begin position="23"/>
        <end position="827"/>
    </location>
</feature>
<dbReference type="SUPFAM" id="SSF56112">
    <property type="entry name" value="Protein kinase-like (PK-like)"/>
    <property type="match status" value="1"/>
</dbReference>
<dbReference type="Gene3D" id="1.10.510.10">
    <property type="entry name" value="Transferase(Phosphotransferase) domain 1"/>
    <property type="match status" value="1"/>
</dbReference>
<evidence type="ECO:0000256" key="10">
    <source>
        <dbReference type="ARBA" id="ARBA00023180"/>
    </source>
</evidence>
<dbReference type="PROSITE" id="PS00107">
    <property type="entry name" value="PROTEIN_KINASE_ATP"/>
    <property type="match status" value="1"/>
</dbReference>
<feature type="binding site" evidence="15">
    <location>
        <position position="541"/>
    </location>
    <ligand>
        <name>ATP</name>
        <dbReference type="ChEBI" id="CHEBI:30616"/>
    </ligand>
</feature>
<dbReference type="PANTHER" id="PTHR27002:SF1097">
    <property type="entry name" value="RECEPTOR-LIKE SERINE_THREONINE-PROTEIN KINASE"/>
    <property type="match status" value="1"/>
</dbReference>
<comment type="caution">
    <text evidence="22">The sequence shown here is derived from an EMBL/GenBank/DDBJ whole genome shotgun (WGS) entry which is preliminary data.</text>
</comment>
<keyword evidence="2" id="KW-1003">Cell membrane</keyword>
<dbReference type="InterPro" id="IPR036426">
    <property type="entry name" value="Bulb-type_lectin_dom_sf"/>
</dbReference>
<name>A0A1J6JV58_NICAT</name>
<dbReference type="SUPFAM" id="SSF51110">
    <property type="entry name" value="alpha-D-mannose-specific plant lectins"/>
    <property type="match status" value="1"/>
</dbReference>
<dbReference type="SMART" id="SM00473">
    <property type="entry name" value="PAN_AP"/>
    <property type="match status" value="1"/>
</dbReference>
<evidence type="ECO:0000256" key="14">
    <source>
        <dbReference type="PROSITE-ProRule" id="PRU00076"/>
    </source>
</evidence>
<dbReference type="SMR" id="A0A1J6JV58"/>
<evidence type="ECO:0000256" key="5">
    <source>
        <dbReference type="ARBA" id="ARBA00022729"/>
    </source>
</evidence>
<feature type="domain" description="Bulb-type lectin" evidence="20">
    <location>
        <begin position="28"/>
        <end position="149"/>
    </location>
</feature>
<dbReference type="InterPro" id="IPR003609">
    <property type="entry name" value="Pan_app"/>
</dbReference>
<evidence type="ECO:0000256" key="13">
    <source>
        <dbReference type="PIRNR" id="PIRNR000641"/>
    </source>
</evidence>
<dbReference type="SMART" id="SM00108">
    <property type="entry name" value="B_lectin"/>
    <property type="match status" value="1"/>
</dbReference>
<dbReference type="PROSITE" id="PS50927">
    <property type="entry name" value="BULB_LECTIN"/>
    <property type="match status" value="1"/>
</dbReference>
<dbReference type="Gene3D" id="2.90.10.10">
    <property type="entry name" value="Bulb-type lectin domain"/>
    <property type="match status" value="1"/>
</dbReference>
<evidence type="ECO:0000256" key="6">
    <source>
        <dbReference type="ARBA" id="ARBA00022741"/>
    </source>
</evidence>
<dbReference type="InterPro" id="IPR000719">
    <property type="entry name" value="Prot_kinase_dom"/>
</dbReference>
<dbReference type="OMA" id="HISITLY"/>
<evidence type="ECO:0000256" key="2">
    <source>
        <dbReference type="ARBA" id="ARBA00022475"/>
    </source>
</evidence>
<dbReference type="Gramene" id="OIT21629">
    <property type="protein sequence ID" value="OIT21629"/>
    <property type="gene ID" value="A4A49_38521"/>
</dbReference>
<comment type="similarity">
    <text evidence="13">Belongs to the protein kinase superfamily. Ser/Thr protein kinase family.</text>
</comment>
<evidence type="ECO:0000256" key="1">
    <source>
        <dbReference type="ARBA" id="ARBA00004251"/>
    </source>
</evidence>
<evidence type="ECO:0000256" key="4">
    <source>
        <dbReference type="ARBA" id="ARBA00022679"/>
    </source>
</evidence>
<reference evidence="22" key="1">
    <citation type="submission" date="2016-11" db="EMBL/GenBank/DDBJ databases">
        <title>The genome of Nicotiana attenuata.</title>
        <authorList>
            <person name="Xu S."/>
            <person name="Brockmoeller T."/>
            <person name="Gaquerel E."/>
            <person name="Navarro A."/>
            <person name="Kuhl H."/>
            <person name="Gase K."/>
            <person name="Ling Z."/>
            <person name="Zhou W."/>
            <person name="Kreitzer C."/>
            <person name="Stanke M."/>
            <person name="Tang H."/>
            <person name="Lyons E."/>
            <person name="Pandey P."/>
            <person name="Pandey S.P."/>
            <person name="Timmermann B."/>
            <person name="Baldwin I.T."/>
        </authorList>
    </citation>
    <scope>NUCLEOTIDE SEQUENCE [LARGE SCALE GENOMIC DNA]</scope>
    <source>
        <strain evidence="22">UT</strain>
    </source>
</reference>
<evidence type="ECO:0000256" key="11">
    <source>
        <dbReference type="ARBA" id="ARBA00047899"/>
    </source>
</evidence>
<dbReference type="Pfam" id="PF01453">
    <property type="entry name" value="B_lectin"/>
    <property type="match status" value="1"/>
</dbReference>
<evidence type="ECO:0000256" key="12">
    <source>
        <dbReference type="ARBA" id="ARBA00048679"/>
    </source>
</evidence>
<dbReference type="GO" id="GO:0106310">
    <property type="term" value="F:protein serine kinase activity"/>
    <property type="evidence" value="ECO:0007669"/>
    <property type="project" value="RHEA"/>
</dbReference>
<dbReference type="GO" id="GO:0048544">
    <property type="term" value="P:recognition of pollen"/>
    <property type="evidence" value="ECO:0007669"/>
    <property type="project" value="InterPro"/>
</dbReference>
<evidence type="ECO:0000313" key="22">
    <source>
        <dbReference type="EMBL" id="OIT21629.1"/>
    </source>
</evidence>
<dbReference type="AlphaFoldDB" id="A0A1J6JV58"/>
<keyword evidence="16" id="KW-1133">Transmembrane helix</keyword>
<accession>A0A1J6JV58</accession>
<protein>
    <recommendedName>
        <fullName evidence="13">Receptor-like serine/threonine-protein kinase</fullName>
        <ecNumber evidence="13">2.7.11.1</ecNumber>
    </recommendedName>
</protein>
<keyword evidence="16" id="KW-0812">Transmembrane</keyword>
<comment type="subcellular location">
    <subcellularLocation>
        <location evidence="1">Cell membrane</location>
        <topology evidence="1">Single-pass type I membrane protein</topology>
    </subcellularLocation>
</comment>
<dbReference type="PROSITE" id="PS50948">
    <property type="entry name" value="PAN"/>
    <property type="match status" value="1"/>
</dbReference>
<dbReference type="InterPro" id="IPR001480">
    <property type="entry name" value="Bulb-type_lectin_dom"/>
</dbReference>
<dbReference type="PROSITE" id="PS50011">
    <property type="entry name" value="PROTEIN_KINASE_DOM"/>
    <property type="match status" value="1"/>
</dbReference>
<evidence type="ECO:0000259" key="19">
    <source>
        <dbReference type="PROSITE" id="PS50026"/>
    </source>
</evidence>
<dbReference type="PIRSF" id="PIRSF000641">
    <property type="entry name" value="SRK"/>
    <property type="match status" value="1"/>
</dbReference>
<dbReference type="InterPro" id="IPR000742">
    <property type="entry name" value="EGF"/>
</dbReference>
<keyword evidence="10" id="KW-0325">Glycoprotein</keyword>
<dbReference type="CDD" id="cd01098">
    <property type="entry name" value="PAN_AP_plant"/>
    <property type="match status" value="1"/>
</dbReference>
<dbReference type="InterPro" id="IPR008271">
    <property type="entry name" value="Ser/Thr_kinase_AS"/>
</dbReference>
<dbReference type="InterPro" id="IPR017441">
    <property type="entry name" value="Protein_kinase_ATP_BS"/>
</dbReference>
<comment type="caution">
    <text evidence="14">Lacks conserved residue(s) required for the propagation of feature annotation.</text>
</comment>
<feature type="signal peptide" evidence="17">
    <location>
        <begin position="1"/>
        <end position="22"/>
    </location>
</feature>
<dbReference type="GO" id="GO:0004674">
    <property type="term" value="F:protein serine/threonine kinase activity"/>
    <property type="evidence" value="ECO:0007669"/>
    <property type="project" value="UniProtKB-KW"/>
</dbReference>
<keyword evidence="5 17" id="KW-0732">Signal</keyword>
<evidence type="ECO:0000256" key="7">
    <source>
        <dbReference type="ARBA" id="ARBA00022777"/>
    </source>
</evidence>
<dbReference type="Proteomes" id="UP000187609">
    <property type="component" value="Unassembled WGS sequence"/>
</dbReference>
<organism evidence="22 23">
    <name type="scientific">Nicotiana attenuata</name>
    <name type="common">Coyote tobacco</name>
    <dbReference type="NCBI Taxonomy" id="49451"/>
    <lineage>
        <taxon>Eukaryota</taxon>
        <taxon>Viridiplantae</taxon>
        <taxon>Streptophyta</taxon>
        <taxon>Embryophyta</taxon>
        <taxon>Tracheophyta</taxon>
        <taxon>Spermatophyta</taxon>
        <taxon>Magnoliopsida</taxon>
        <taxon>eudicotyledons</taxon>
        <taxon>Gunneridae</taxon>
        <taxon>Pentapetalae</taxon>
        <taxon>asterids</taxon>
        <taxon>lamiids</taxon>
        <taxon>Solanales</taxon>
        <taxon>Solanaceae</taxon>
        <taxon>Nicotianoideae</taxon>
        <taxon>Nicotianeae</taxon>
        <taxon>Nicotiana</taxon>
    </lineage>
</organism>
<dbReference type="Pfam" id="PF00954">
    <property type="entry name" value="S_locus_glycop"/>
    <property type="match status" value="1"/>
</dbReference>
<keyword evidence="7 13" id="KW-0418">Kinase</keyword>
<feature type="domain" description="Apple" evidence="21">
    <location>
        <begin position="335"/>
        <end position="422"/>
    </location>
</feature>
<evidence type="ECO:0000256" key="8">
    <source>
        <dbReference type="ARBA" id="ARBA00022840"/>
    </source>
</evidence>
<dbReference type="GO" id="GO:0005524">
    <property type="term" value="F:ATP binding"/>
    <property type="evidence" value="ECO:0007669"/>
    <property type="project" value="UniProtKB-UniRule"/>
</dbReference>
<comment type="catalytic activity">
    <reaction evidence="12 13">
        <text>L-seryl-[protein] + ATP = O-phospho-L-seryl-[protein] + ADP + H(+)</text>
        <dbReference type="Rhea" id="RHEA:17989"/>
        <dbReference type="Rhea" id="RHEA-COMP:9863"/>
        <dbReference type="Rhea" id="RHEA-COMP:11604"/>
        <dbReference type="ChEBI" id="CHEBI:15378"/>
        <dbReference type="ChEBI" id="CHEBI:29999"/>
        <dbReference type="ChEBI" id="CHEBI:30616"/>
        <dbReference type="ChEBI" id="CHEBI:83421"/>
        <dbReference type="ChEBI" id="CHEBI:456216"/>
        <dbReference type="EC" id="2.7.11.1"/>
    </reaction>
</comment>
<dbReference type="Pfam" id="PF00069">
    <property type="entry name" value="Pkinase"/>
    <property type="match status" value="1"/>
</dbReference>
<dbReference type="Gene3D" id="3.30.200.20">
    <property type="entry name" value="Phosphorylase Kinase, domain 1"/>
    <property type="match status" value="1"/>
</dbReference>
<keyword evidence="14" id="KW-0245">EGF-like domain</keyword>
<feature type="transmembrane region" description="Helical" evidence="16">
    <location>
        <begin position="444"/>
        <end position="462"/>
    </location>
</feature>
<dbReference type="CDD" id="cd00028">
    <property type="entry name" value="B_lectin"/>
    <property type="match status" value="1"/>
</dbReference>
<evidence type="ECO:0000256" key="17">
    <source>
        <dbReference type="SAM" id="SignalP"/>
    </source>
</evidence>
<keyword evidence="23" id="KW-1185">Reference proteome</keyword>
<dbReference type="EC" id="2.7.11.1" evidence="13"/>
<feature type="domain" description="EGF-like" evidence="19">
    <location>
        <begin position="289"/>
        <end position="324"/>
    </location>
</feature>
<dbReference type="EMBL" id="MJEQ01004205">
    <property type="protein sequence ID" value="OIT21629.1"/>
    <property type="molecule type" value="Genomic_DNA"/>
</dbReference>
<evidence type="ECO:0000256" key="9">
    <source>
        <dbReference type="ARBA" id="ARBA00023157"/>
    </source>
</evidence>
<keyword evidence="3 13" id="KW-0723">Serine/threonine-protein kinase</keyword>
<dbReference type="PANTHER" id="PTHR27002">
    <property type="entry name" value="RECEPTOR-LIKE SERINE/THREONINE-PROTEIN KINASE SD1-8"/>
    <property type="match status" value="1"/>
</dbReference>
<keyword evidence="6 13" id="KW-0547">Nucleotide-binding</keyword>